<feature type="domain" description="Methyltransferase" evidence="1">
    <location>
        <begin position="47"/>
        <end position="125"/>
    </location>
</feature>
<comment type="caution">
    <text evidence="2">The sequence shown here is derived from an EMBL/GenBank/DDBJ whole genome shotgun (WGS) entry which is preliminary data.</text>
</comment>
<dbReference type="Gene3D" id="3.40.50.150">
    <property type="entry name" value="Vaccinia Virus protein VP39"/>
    <property type="match status" value="1"/>
</dbReference>
<sequence>MYRLGYTLAYRFGVTPWETHATATRAGVEALVDREVAERPHPPGRALDLGCGRGLHTAVLAKKGWEAVGVDAVPQAVDAASRRGIPGATFAVGDVTALEGAGLGTFDFFLDVGCFQGLSPGQRTAEGRGVSALANPGATLLMLEFQATRMRSVVGGVTRAELEAAFAGWQVLSVEPADTTKLGWPLTRTAPQWYRLRRAGRA</sequence>
<dbReference type="GO" id="GO:0032259">
    <property type="term" value="P:methylation"/>
    <property type="evidence" value="ECO:0007669"/>
    <property type="project" value="UniProtKB-KW"/>
</dbReference>
<dbReference type="Proteomes" id="UP000437709">
    <property type="component" value="Unassembled WGS sequence"/>
</dbReference>
<dbReference type="EMBL" id="WHPC01000089">
    <property type="protein sequence ID" value="MPV38570.1"/>
    <property type="molecule type" value="Genomic_DNA"/>
</dbReference>
<proteinExistence type="predicted"/>
<gene>
    <name evidence="2" type="ORF">GB881_16250</name>
</gene>
<keyword evidence="3" id="KW-1185">Reference proteome</keyword>
<evidence type="ECO:0000259" key="1">
    <source>
        <dbReference type="Pfam" id="PF13649"/>
    </source>
</evidence>
<keyword evidence="2" id="KW-0808">Transferase</keyword>
<accession>A0A6N7EKI1</accession>
<evidence type="ECO:0000313" key="2">
    <source>
        <dbReference type="EMBL" id="MPV38570.1"/>
    </source>
</evidence>
<keyword evidence="2" id="KW-0489">Methyltransferase</keyword>
<organism evidence="2 3">
    <name type="scientific">Georgenia subflava</name>
    <dbReference type="NCBI Taxonomy" id="1622177"/>
    <lineage>
        <taxon>Bacteria</taxon>
        <taxon>Bacillati</taxon>
        <taxon>Actinomycetota</taxon>
        <taxon>Actinomycetes</taxon>
        <taxon>Micrococcales</taxon>
        <taxon>Bogoriellaceae</taxon>
        <taxon>Georgenia</taxon>
    </lineage>
</organism>
<dbReference type="GO" id="GO:0008168">
    <property type="term" value="F:methyltransferase activity"/>
    <property type="evidence" value="ECO:0007669"/>
    <property type="project" value="UniProtKB-KW"/>
</dbReference>
<dbReference type="AlphaFoldDB" id="A0A6N7EKI1"/>
<reference evidence="2 3" key="1">
    <citation type="submission" date="2019-10" db="EMBL/GenBank/DDBJ databases">
        <title>Georgenia wutianyii sp. nov. and Georgenia yuyongxinii sp. nov. isolated from plateau pika (Ochotona curzoniae) in the Qinghai-Tibet plateau of China.</title>
        <authorList>
            <person name="Tian Z."/>
        </authorList>
    </citation>
    <scope>NUCLEOTIDE SEQUENCE [LARGE SCALE GENOMIC DNA]</scope>
    <source>
        <strain evidence="2 3">JCM 19765</strain>
    </source>
</reference>
<protein>
    <submittedName>
        <fullName evidence="2">Methyltransferase domain-containing protein</fullName>
    </submittedName>
</protein>
<name>A0A6N7EKI1_9MICO</name>
<dbReference type="InterPro" id="IPR029063">
    <property type="entry name" value="SAM-dependent_MTases_sf"/>
</dbReference>
<dbReference type="InterPro" id="IPR041698">
    <property type="entry name" value="Methyltransf_25"/>
</dbReference>
<dbReference type="OrthoDB" id="9786503at2"/>
<evidence type="ECO:0000313" key="3">
    <source>
        <dbReference type="Proteomes" id="UP000437709"/>
    </source>
</evidence>
<dbReference type="CDD" id="cd02440">
    <property type="entry name" value="AdoMet_MTases"/>
    <property type="match status" value="1"/>
</dbReference>
<dbReference type="SUPFAM" id="SSF53335">
    <property type="entry name" value="S-adenosyl-L-methionine-dependent methyltransferases"/>
    <property type="match status" value="1"/>
</dbReference>
<dbReference type="Pfam" id="PF13649">
    <property type="entry name" value="Methyltransf_25"/>
    <property type="match status" value="1"/>
</dbReference>